<organism evidence="1 2">
    <name type="scientific">Bifidobacterium pseudocatenulatum</name>
    <dbReference type="NCBI Taxonomy" id="28026"/>
    <lineage>
        <taxon>Bacteria</taxon>
        <taxon>Bacillati</taxon>
        <taxon>Actinomycetota</taxon>
        <taxon>Actinomycetes</taxon>
        <taxon>Bifidobacteriales</taxon>
        <taxon>Bifidobacteriaceae</taxon>
        <taxon>Bifidobacterium</taxon>
    </lineage>
</organism>
<comment type="caution">
    <text evidence="1">The sequence shown here is derived from an EMBL/GenBank/DDBJ whole genome shotgun (WGS) entry which is preliminary data.</text>
</comment>
<dbReference type="Proteomes" id="UP000285613">
    <property type="component" value="Unassembled WGS sequence"/>
</dbReference>
<dbReference type="RefSeq" id="WP_118376394.1">
    <property type="nucleotide sequence ID" value="NZ_QRPH01000004.1"/>
</dbReference>
<gene>
    <name evidence="1" type="ORF">DWZ91_05630</name>
</gene>
<name>A0AAQ0LRY2_BIFPS</name>
<reference evidence="1 2" key="1">
    <citation type="submission" date="2018-08" db="EMBL/GenBank/DDBJ databases">
        <title>A genome reference for cultivated species of the human gut microbiota.</title>
        <authorList>
            <person name="Zou Y."/>
            <person name="Xue W."/>
            <person name="Luo G."/>
        </authorList>
    </citation>
    <scope>NUCLEOTIDE SEQUENCE [LARGE SCALE GENOMIC DNA]</scope>
    <source>
        <strain evidence="1 2">AF36-12AT</strain>
    </source>
</reference>
<proteinExistence type="predicted"/>
<accession>A0AAQ0LRY2</accession>
<dbReference type="AlphaFoldDB" id="A0AAQ0LRY2"/>
<evidence type="ECO:0000313" key="1">
    <source>
        <dbReference type="EMBL" id="RHL95313.1"/>
    </source>
</evidence>
<evidence type="ECO:0000313" key="2">
    <source>
        <dbReference type="Proteomes" id="UP000285613"/>
    </source>
</evidence>
<dbReference type="EMBL" id="QRPH01000004">
    <property type="protein sequence ID" value="RHL95313.1"/>
    <property type="molecule type" value="Genomic_DNA"/>
</dbReference>
<sequence>MTVKIVKVRSLTTSPFACSNTVDDGYCRYATVDGKRVGDVVKFKPDWGGSYVFEEEWHDGKRGAQIEARTLADLKRKIADHYQN</sequence>
<protein>
    <submittedName>
        <fullName evidence="1">Uncharacterized protein</fullName>
    </submittedName>
</protein>